<dbReference type="Gene3D" id="1.25.10.10">
    <property type="entry name" value="Leucine-rich Repeat Variant"/>
    <property type="match status" value="1"/>
</dbReference>
<dbReference type="PANTHER" id="PTHR12697:SF38">
    <property type="entry name" value="PBS LYASE HEAT DOMAIN PROTEIN REPEAT-CONTAINING PROTEIN"/>
    <property type="match status" value="1"/>
</dbReference>
<dbReference type="AlphaFoldDB" id="B9L4F7"/>
<dbReference type="RefSeq" id="WP_012642737.1">
    <property type="nucleotide sequence ID" value="NC_011961.1"/>
</dbReference>
<evidence type="ECO:0000256" key="1">
    <source>
        <dbReference type="SAM" id="MobiDB-lite"/>
    </source>
</evidence>
<reference evidence="2 3" key="1">
    <citation type="journal article" date="2009" name="PLoS ONE">
        <title>Complete genome sequence of the aerobic CO-oxidizing thermophile Thermomicrobium roseum.</title>
        <authorList>
            <person name="Wu D."/>
            <person name="Raymond J."/>
            <person name="Wu M."/>
            <person name="Chatterji S."/>
            <person name="Ren Q."/>
            <person name="Graham J.E."/>
            <person name="Bryant D.A."/>
            <person name="Robb F."/>
            <person name="Colman A."/>
            <person name="Tallon L.J."/>
            <person name="Badger J.H."/>
            <person name="Madupu R."/>
            <person name="Ward N.L."/>
            <person name="Eisen J.A."/>
        </authorList>
    </citation>
    <scope>NUCLEOTIDE SEQUENCE [LARGE SCALE GENOMIC DNA]</scope>
    <source>
        <strain evidence="3">ATCC 27502 / DSM 5159 / P-2</strain>
        <plasmid evidence="2">unnamed</plasmid>
    </source>
</reference>
<organism evidence="2 3">
    <name type="scientific">Thermomicrobium roseum (strain ATCC 27502 / DSM 5159 / P-2)</name>
    <dbReference type="NCBI Taxonomy" id="309801"/>
    <lineage>
        <taxon>Bacteria</taxon>
        <taxon>Pseudomonadati</taxon>
        <taxon>Thermomicrobiota</taxon>
        <taxon>Thermomicrobia</taxon>
        <taxon>Thermomicrobiales</taxon>
        <taxon>Thermomicrobiaceae</taxon>
        <taxon>Thermomicrobium</taxon>
    </lineage>
</organism>
<dbReference type="eggNOG" id="COG1413">
    <property type="taxonomic scope" value="Bacteria"/>
</dbReference>
<dbReference type="Proteomes" id="UP000000447">
    <property type="component" value="Plasmid unnamed"/>
</dbReference>
<keyword evidence="3" id="KW-1185">Reference proteome</keyword>
<geneLocation type="plasmid" evidence="3">
    <name>Tros</name>
</geneLocation>
<dbReference type="InterPro" id="IPR016024">
    <property type="entry name" value="ARM-type_fold"/>
</dbReference>
<accession>B9L4F7</accession>
<sequence>MATPNQHEGSPYDMALIEGLQHPRPDIAEMCAWVLGQRRTRLAVPALIEVLHRRPNEIDVLVAAVNALGSIGDTRALPALVEAARKGAVPVRRAALRALAAIDPVRATPILRDARERDPSPGVRAEAARLLEEEAKRDQPDETTV</sequence>
<dbReference type="PANTHER" id="PTHR12697">
    <property type="entry name" value="PBS LYASE HEAT-LIKE PROTEIN"/>
    <property type="match status" value="1"/>
</dbReference>
<dbReference type="HOGENOM" id="CLU_1786003_0_0_0"/>
<dbReference type="GO" id="GO:0016491">
    <property type="term" value="F:oxidoreductase activity"/>
    <property type="evidence" value="ECO:0007669"/>
    <property type="project" value="TreeGrafter"/>
</dbReference>
<evidence type="ECO:0000313" key="3">
    <source>
        <dbReference type="Proteomes" id="UP000000447"/>
    </source>
</evidence>
<gene>
    <name evidence="2" type="ordered locus">trd_A0671</name>
</gene>
<keyword evidence="2" id="KW-0614">Plasmid</keyword>
<dbReference type="InterPro" id="IPR004155">
    <property type="entry name" value="PBS_lyase_HEAT"/>
</dbReference>
<keyword evidence="2" id="KW-0456">Lyase</keyword>
<dbReference type="OrthoDB" id="9765635at2"/>
<feature type="region of interest" description="Disordered" evidence="1">
    <location>
        <begin position="113"/>
        <end position="145"/>
    </location>
</feature>
<dbReference type="Pfam" id="PF13646">
    <property type="entry name" value="HEAT_2"/>
    <property type="match status" value="1"/>
</dbReference>
<dbReference type="EMBL" id="CP001276">
    <property type="protein sequence ID" value="ACM06750.1"/>
    <property type="molecule type" value="Genomic_DNA"/>
</dbReference>
<dbReference type="SMART" id="SM00567">
    <property type="entry name" value="EZ_HEAT"/>
    <property type="match status" value="3"/>
</dbReference>
<evidence type="ECO:0000313" key="2">
    <source>
        <dbReference type="EMBL" id="ACM06750.1"/>
    </source>
</evidence>
<protein>
    <submittedName>
        <fullName evidence="2">Phycocyanin alpha phycocyanobilin lyase</fullName>
    </submittedName>
</protein>
<dbReference type="GO" id="GO:0016829">
    <property type="term" value="F:lyase activity"/>
    <property type="evidence" value="ECO:0007669"/>
    <property type="project" value="UniProtKB-KW"/>
</dbReference>
<dbReference type="SUPFAM" id="SSF48371">
    <property type="entry name" value="ARM repeat"/>
    <property type="match status" value="1"/>
</dbReference>
<feature type="compositionally biased region" description="Basic and acidic residues" evidence="1">
    <location>
        <begin position="126"/>
        <end position="145"/>
    </location>
</feature>
<dbReference type="KEGG" id="tro:trd_A0671"/>
<name>B9L4F7_THERP</name>
<dbReference type="InterPro" id="IPR011989">
    <property type="entry name" value="ARM-like"/>
</dbReference>
<proteinExistence type="predicted"/>